<comment type="caution">
    <text evidence="1">The sequence shown here is derived from an EMBL/GenBank/DDBJ whole genome shotgun (WGS) entry which is preliminary data.</text>
</comment>
<organism evidence="1 2">
    <name type="scientific">Saguinus oedipus</name>
    <name type="common">Cotton-top tamarin</name>
    <name type="synonym">Oedipomidas oedipus</name>
    <dbReference type="NCBI Taxonomy" id="9490"/>
    <lineage>
        <taxon>Eukaryota</taxon>
        <taxon>Metazoa</taxon>
        <taxon>Chordata</taxon>
        <taxon>Craniata</taxon>
        <taxon>Vertebrata</taxon>
        <taxon>Euteleostomi</taxon>
        <taxon>Mammalia</taxon>
        <taxon>Eutheria</taxon>
        <taxon>Euarchontoglires</taxon>
        <taxon>Primates</taxon>
        <taxon>Haplorrhini</taxon>
        <taxon>Platyrrhini</taxon>
        <taxon>Cebidae</taxon>
        <taxon>Callitrichinae</taxon>
        <taxon>Saguinus</taxon>
    </lineage>
</organism>
<reference evidence="1 2" key="1">
    <citation type="submission" date="2023-05" db="EMBL/GenBank/DDBJ databases">
        <title>B98-5 Cell Line De Novo Hybrid Assembly: An Optical Mapping Approach.</title>
        <authorList>
            <person name="Kananen K."/>
            <person name="Auerbach J.A."/>
            <person name="Kautto E."/>
            <person name="Blachly J.S."/>
        </authorList>
    </citation>
    <scope>NUCLEOTIDE SEQUENCE [LARGE SCALE GENOMIC DNA]</scope>
    <source>
        <strain evidence="1">B95-8</strain>
        <tissue evidence="1">Cell line</tissue>
    </source>
</reference>
<dbReference type="Proteomes" id="UP001266305">
    <property type="component" value="Unassembled WGS sequence"/>
</dbReference>
<evidence type="ECO:0000313" key="2">
    <source>
        <dbReference type="Proteomes" id="UP001266305"/>
    </source>
</evidence>
<protein>
    <submittedName>
        <fullName evidence="1">Uncharacterized protein</fullName>
    </submittedName>
</protein>
<keyword evidence="2" id="KW-1185">Reference proteome</keyword>
<proteinExistence type="predicted"/>
<sequence>MNYGDISVCLLCELQMRYQDELERLRASFPLLCLCFPTCHTDTANLDIRTPLGEDGWFDSVPKECLVPTGKAIPIRKSPTPHCGSSGALSLCLTGHRDGLSLFSSTPISQVLISSTRVSDPALRLDTALAMTPIGKRDLPVPWTCG</sequence>
<evidence type="ECO:0000313" key="1">
    <source>
        <dbReference type="EMBL" id="KAK2113032.1"/>
    </source>
</evidence>
<accession>A0ABQ9VY11</accession>
<name>A0ABQ9VY11_SAGOE</name>
<dbReference type="EMBL" id="JASSZA010000004">
    <property type="protein sequence ID" value="KAK2113032.1"/>
    <property type="molecule type" value="Genomic_DNA"/>
</dbReference>
<gene>
    <name evidence="1" type="ORF">P7K49_007298</name>
</gene>